<sequence length="225" mass="25320">MPKKGEEVSESPETAVNRLKEAMKQHRKVLRELHTCTERFTCALAAVAASFKLLASSTHKPIIIQSSGALVYGIEEVHDGVALQDLMEELDYMLSVRFEKMIEGQCRLKESCKRKSKAEKTLSLLRIQCDKLKPPKNADARAQALYITETQKRDKHEVECSRLRAEFEDTFGELTTHLGTLVYEDMKALTERLHRVLSALSYQFRKCKDGLLANAAAPSPLAVNA</sequence>
<evidence type="ECO:0000313" key="1">
    <source>
        <dbReference type="EMBL" id="KAG5479895.1"/>
    </source>
</evidence>
<dbReference type="SMR" id="A0A836H975"/>
<evidence type="ECO:0000313" key="2">
    <source>
        <dbReference type="Proteomes" id="UP000674143"/>
    </source>
</evidence>
<protein>
    <recommendedName>
        <fullName evidence="3">BAR domain-containing protein</fullName>
    </recommendedName>
</protein>
<dbReference type="GeneID" id="92361767"/>
<name>A0A836H975_9TRYP</name>
<comment type="caution">
    <text evidence="1">The sequence shown here is derived from an EMBL/GenBank/DDBJ whole genome shotgun (WGS) entry which is preliminary data.</text>
</comment>
<dbReference type="RefSeq" id="XP_067063606.1">
    <property type="nucleotide sequence ID" value="XM_067207833.1"/>
</dbReference>
<gene>
    <name evidence="1" type="ORF">LSCM4_05903</name>
</gene>
<evidence type="ECO:0008006" key="3">
    <source>
        <dbReference type="Google" id="ProtNLM"/>
    </source>
</evidence>
<dbReference type="EMBL" id="JAFHLR010000021">
    <property type="protein sequence ID" value="KAG5479895.1"/>
    <property type="molecule type" value="Genomic_DNA"/>
</dbReference>
<proteinExistence type="predicted"/>
<organism evidence="1 2">
    <name type="scientific">Leishmania orientalis</name>
    <dbReference type="NCBI Taxonomy" id="2249476"/>
    <lineage>
        <taxon>Eukaryota</taxon>
        <taxon>Discoba</taxon>
        <taxon>Euglenozoa</taxon>
        <taxon>Kinetoplastea</taxon>
        <taxon>Metakinetoplastina</taxon>
        <taxon>Trypanosomatida</taxon>
        <taxon>Trypanosomatidae</taxon>
        <taxon>Leishmaniinae</taxon>
        <taxon>Leishmania</taxon>
    </lineage>
</organism>
<dbReference type="KEGG" id="loi:92361767"/>
<dbReference type="Proteomes" id="UP000674143">
    <property type="component" value="Unassembled WGS sequence"/>
</dbReference>
<reference evidence="2" key="2">
    <citation type="journal article" date="2021" name="Sci. Data">
        <title>Chromosome-scale genome sequencing, assembly and annotation of six genomes from subfamily Leishmaniinae.</title>
        <authorList>
            <person name="Almutairi H."/>
            <person name="Urbaniak M.D."/>
            <person name="Bates M.D."/>
            <person name="Jariyapan N."/>
            <person name="Kwakye-Nuako G."/>
            <person name="Thomaz Soccol V."/>
            <person name="Al-Salem W.S."/>
            <person name="Dillon R.J."/>
            <person name="Bates P.A."/>
            <person name="Gatherer D."/>
        </authorList>
    </citation>
    <scope>NUCLEOTIDE SEQUENCE [LARGE SCALE GENOMIC DNA]</scope>
</reference>
<keyword evidence="2" id="KW-1185">Reference proteome</keyword>
<dbReference type="AlphaFoldDB" id="A0A836H975"/>
<accession>A0A836H975</accession>
<reference evidence="2" key="1">
    <citation type="journal article" date="2021" name="Microbiol. Resour. Announc.">
        <title>LGAAP: Leishmaniinae Genome Assembly and Annotation Pipeline.</title>
        <authorList>
            <person name="Almutairi H."/>
            <person name="Urbaniak M.D."/>
            <person name="Bates M.D."/>
            <person name="Jariyapan N."/>
            <person name="Kwakye-Nuako G."/>
            <person name="Thomaz-Soccol V."/>
            <person name="Al-Salem W.S."/>
            <person name="Dillon R.J."/>
            <person name="Bates P.A."/>
            <person name="Gatherer D."/>
        </authorList>
    </citation>
    <scope>NUCLEOTIDE SEQUENCE [LARGE SCALE GENOMIC DNA]</scope>
</reference>